<dbReference type="STRING" id="8022.A0A060VZ57"/>
<name>A0A060VZ57_ONCMY</name>
<feature type="compositionally biased region" description="Polar residues" evidence="1">
    <location>
        <begin position="276"/>
        <end position="287"/>
    </location>
</feature>
<evidence type="ECO:0000256" key="1">
    <source>
        <dbReference type="SAM" id="MobiDB-lite"/>
    </source>
</evidence>
<gene>
    <name evidence="2" type="ORF">GSONMT00081077001</name>
</gene>
<dbReference type="EMBL" id="FR904340">
    <property type="protein sequence ID" value="CDQ60086.1"/>
    <property type="molecule type" value="Genomic_DNA"/>
</dbReference>
<dbReference type="AlphaFoldDB" id="A0A060VZ57"/>
<feature type="compositionally biased region" description="Low complexity" evidence="1">
    <location>
        <begin position="308"/>
        <end position="324"/>
    </location>
</feature>
<feature type="region of interest" description="Disordered" evidence="1">
    <location>
        <begin position="18"/>
        <end position="109"/>
    </location>
</feature>
<feature type="compositionally biased region" description="Low complexity" evidence="1">
    <location>
        <begin position="236"/>
        <end position="249"/>
    </location>
</feature>
<sequence>MLLLKPLPSLSSTVSLLEYRKRKQGSSRDPEPGGSSLDTRPSSICASAKSPGGLRSFHLQPPASPHSSFSSPTHSSIPQIEEVSPPDNHHTVAPGPPTQQQSRAQEGTSHWMVPTTVERLREGQGVLERVLRGSLKMDRVLKRTDCSATDKDPDADRYEIQTVPLASPMKSPQRYSPSVYTHQVQPPLSEGHQQTVDSPAFLQQSVSSPFRGSYSPSAPPPSGQGFYSRLSSLSALSQDPSQQHQQHPLNSLSSFPNQTTSTADSALGGSHLKANLLNSGLSGSPTPGSRAHGNPKTDLGAGAVGNPASHHASRLSQQQASRSLKPGSPGQTVLQTGSRLLAASTGQHYPQRGTPLSQFQHPPIQGSGVRTQSGSF</sequence>
<evidence type="ECO:0000313" key="3">
    <source>
        <dbReference type="Proteomes" id="UP000193380"/>
    </source>
</evidence>
<dbReference type="Proteomes" id="UP000193380">
    <property type="component" value="Unassembled WGS sequence"/>
</dbReference>
<evidence type="ECO:0000313" key="2">
    <source>
        <dbReference type="EMBL" id="CDQ60086.1"/>
    </source>
</evidence>
<reference evidence="2" key="1">
    <citation type="journal article" date="2014" name="Nat. Commun.">
        <title>The rainbow trout genome provides novel insights into evolution after whole-genome duplication in vertebrates.</title>
        <authorList>
            <person name="Berthelot C."/>
            <person name="Brunet F."/>
            <person name="Chalopin D."/>
            <person name="Juanchich A."/>
            <person name="Bernard M."/>
            <person name="Noel B."/>
            <person name="Bento P."/>
            <person name="Da Silva C."/>
            <person name="Labadie K."/>
            <person name="Alberti A."/>
            <person name="Aury J.M."/>
            <person name="Louis A."/>
            <person name="Dehais P."/>
            <person name="Bardou P."/>
            <person name="Montfort J."/>
            <person name="Klopp C."/>
            <person name="Cabau C."/>
            <person name="Gaspin C."/>
            <person name="Thorgaard G.H."/>
            <person name="Boussaha M."/>
            <person name="Quillet E."/>
            <person name="Guyomard R."/>
            <person name="Galiana D."/>
            <person name="Bobe J."/>
            <person name="Volff J.N."/>
            <person name="Genet C."/>
            <person name="Wincker P."/>
            <person name="Jaillon O."/>
            <person name="Roest Crollius H."/>
            <person name="Guiguen Y."/>
        </authorList>
    </citation>
    <scope>NUCLEOTIDE SEQUENCE [LARGE SCALE GENOMIC DNA]</scope>
</reference>
<organism evidence="2 3">
    <name type="scientific">Oncorhynchus mykiss</name>
    <name type="common">Rainbow trout</name>
    <name type="synonym">Salmo gairdneri</name>
    <dbReference type="NCBI Taxonomy" id="8022"/>
    <lineage>
        <taxon>Eukaryota</taxon>
        <taxon>Metazoa</taxon>
        <taxon>Chordata</taxon>
        <taxon>Craniata</taxon>
        <taxon>Vertebrata</taxon>
        <taxon>Euteleostomi</taxon>
        <taxon>Actinopterygii</taxon>
        <taxon>Neopterygii</taxon>
        <taxon>Teleostei</taxon>
        <taxon>Protacanthopterygii</taxon>
        <taxon>Salmoniformes</taxon>
        <taxon>Salmonidae</taxon>
        <taxon>Salmoninae</taxon>
        <taxon>Oncorhynchus</taxon>
    </lineage>
</organism>
<reference evidence="2" key="2">
    <citation type="submission" date="2014-03" db="EMBL/GenBank/DDBJ databases">
        <authorList>
            <person name="Genoscope - CEA"/>
        </authorList>
    </citation>
    <scope>NUCLEOTIDE SEQUENCE</scope>
</reference>
<feature type="compositionally biased region" description="Polar residues" evidence="1">
    <location>
        <begin position="36"/>
        <end position="45"/>
    </location>
</feature>
<proteinExistence type="predicted"/>
<feature type="compositionally biased region" description="Basic and acidic residues" evidence="1">
    <location>
        <begin position="143"/>
        <end position="159"/>
    </location>
</feature>
<feature type="compositionally biased region" description="Polar residues" evidence="1">
    <location>
        <begin position="98"/>
        <end position="108"/>
    </location>
</feature>
<feature type="region of interest" description="Disordered" evidence="1">
    <location>
        <begin position="143"/>
        <end position="376"/>
    </location>
</feature>
<dbReference type="PaxDb" id="8022-A0A060VZ57"/>
<feature type="compositionally biased region" description="Polar residues" evidence="1">
    <location>
        <begin position="250"/>
        <end position="264"/>
    </location>
</feature>
<accession>A0A060VZ57</accession>
<feature type="compositionally biased region" description="Polar residues" evidence="1">
    <location>
        <begin position="329"/>
        <end position="360"/>
    </location>
</feature>
<protein>
    <submittedName>
        <fullName evidence="2">Uncharacterized protein</fullName>
    </submittedName>
</protein>
<feature type="compositionally biased region" description="Low complexity" evidence="1">
    <location>
        <begin position="65"/>
        <end position="78"/>
    </location>
</feature>
<feature type="compositionally biased region" description="Polar residues" evidence="1">
    <location>
        <begin position="173"/>
        <end position="210"/>
    </location>
</feature>